<evidence type="ECO:0000313" key="4">
    <source>
        <dbReference type="Proteomes" id="UP000468687"/>
    </source>
</evidence>
<dbReference type="Gene3D" id="2.60.60.30">
    <property type="entry name" value="sav2460 like domains"/>
    <property type="match status" value="2"/>
</dbReference>
<proteinExistence type="predicted"/>
<organism evidence="3 4">
    <name type="scientific">Nocardioides zeae</name>
    <dbReference type="NCBI Taxonomy" id="1457234"/>
    <lineage>
        <taxon>Bacteria</taxon>
        <taxon>Bacillati</taxon>
        <taxon>Actinomycetota</taxon>
        <taxon>Actinomycetes</taxon>
        <taxon>Propionibacteriales</taxon>
        <taxon>Nocardioidaceae</taxon>
        <taxon>Nocardioides</taxon>
    </lineage>
</organism>
<accession>A0A6P0HPX6</accession>
<dbReference type="Pfam" id="PF02342">
    <property type="entry name" value="TerD"/>
    <property type="match status" value="2"/>
</dbReference>
<evidence type="ECO:0000256" key="1">
    <source>
        <dbReference type="SAM" id="MobiDB-lite"/>
    </source>
</evidence>
<dbReference type="InterPro" id="IPR003325">
    <property type="entry name" value="TerD"/>
</dbReference>
<name>A0A6P0HPX6_9ACTN</name>
<dbReference type="RefSeq" id="WP_163774154.1">
    <property type="nucleotide sequence ID" value="NZ_JAAGXA010000018.1"/>
</dbReference>
<dbReference type="CDD" id="cd06974">
    <property type="entry name" value="TerD_like"/>
    <property type="match status" value="2"/>
</dbReference>
<feature type="compositionally biased region" description="Pro residues" evidence="1">
    <location>
        <begin position="186"/>
        <end position="240"/>
    </location>
</feature>
<feature type="compositionally biased region" description="Pro residues" evidence="1">
    <location>
        <begin position="171"/>
        <end position="180"/>
    </location>
</feature>
<protein>
    <submittedName>
        <fullName evidence="3">TerD family protein</fullName>
    </submittedName>
</protein>
<feature type="region of interest" description="Disordered" evidence="1">
    <location>
        <begin position="163"/>
        <end position="284"/>
    </location>
</feature>
<dbReference type="AlphaFoldDB" id="A0A6P0HPX6"/>
<comment type="caution">
    <text evidence="3">The sequence shown here is derived from an EMBL/GenBank/DDBJ whole genome shotgun (WGS) entry which is preliminary data.</text>
</comment>
<gene>
    <name evidence="3" type="ORF">G3T38_19060</name>
</gene>
<evidence type="ECO:0000313" key="3">
    <source>
        <dbReference type="EMBL" id="NEN80360.1"/>
    </source>
</evidence>
<dbReference type="InterPro" id="IPR051324">
    <property type="entry name" value="Stress/Tellurium_Resist"/>
</dbReference>
<dbReference type="PANTHER" id="PTHR32097">
    <property type="entry name" value="CAMP-BINDING PROTEIN 1-RELATED"/>
    <property type="match status" value="1"/>
</dbReference>
<evidence type="ECO:0000259" key="2">
    <source>
        <dbReference type="Pfam" id="PF02342"/>
    </source>
</evidence>
<feature type="domain" description="TerD" evidence="2">
    <location>
        <begin position="269"/>
        <end position="443"/>
    </location>
</feature>
<reference evidence="3 4" key="1">
    <citation type="journal article" date="2014" name="Int. J. Syst. Evol. Microbiol.">
        <title>Nocardioides zeae sp. nov., isolated from the stem of Zea mays.</title>
        <authorList>
            <person name="Glaeser S.P."/>
            <person name="McInroy J.A."/>
            <person name="Busse H.J."/>
            <person name="Kampfer P."/>
        </authorList>
    </citation>
    <scope>NUCLEOTIDE SEQUENCE [LARGE SCALE GENOMIC DNA]</scope>
    <source>
        <strain evidence="3 4">JCM 30728</strain>
    </source>
</reference>
<feature type="domain" description="TerD" evidence="2">
    <location>
        <begin position="2"/>
        <end position="160"/>
    </location>
</feature>
<dbReference type="PRINTS" id="PR01217">
    <property type="entry name" value="PRICHEXTENSN"/>
</dbReference>
<sequence length="456" mass="47497">MITLAKGANAPLSATNLSVTVDVAASADLSALLVTEAGKVRSDADFIFYNQPSGPGVTCVPASGGQGWRVDVDLTAVPSDVHAVRLVTSLDDGGRVFGQVGQPVARIASGGQPVAEFPMTGLDRETIVVMVELYRRNGEWKVRAVGRGYDGGLADLIRDHGVSVDDEPATPAAPPAPAAPAAPATPSYPPAPQQPPAAPSYPPSAPSYPPSAPSYPPAPQQPPAAPSYPPSAPSYPPAAAPSPQQSPQQAPQQAPQAGGGEVSLRKGASVSLQKGQRVRLTKDGGQKLTQVRMGLGWDPVRKGGLFGSREVEIDLDASVVLFASGQPVDLAFYNNLTTRDGSVRHLGDNRTGEGDGDDETIVVDLTRVPVHVDALVFIVTSYGGQTFQQVQNAFCRLIDHTDGELARYTLTGGLPVTGMVMAKVYREGGDWKLQAIGDGLNAKVPGEAVPQLAKFL</sequence>
<dbReference type="Proteomes" id="UP000468687">
    <property type="component" value="Unassembled WGS sequence"/>
</dbReference>
<keyword evidence="4" id="KW-1185">Reference proteome</keyword>
<dbReference type="EMBL" id="JAAGXA010000018">
    <property type="protein sequence ID" value="NEN80360.1"/>
    <property type="molecule type" value="Genomic_DNA"/>
</dbReference>
<dbReference type="PANTHER" id="PTHR32097:SF17">
    <property type="entry name" value="CAMP-BINDING PROTEIN 1-RELATED"/>
    <property type="match status" value="1"/>
</dbReference>
<feature type="compositionally biased region" description="Low complexity" evidence="1">
    <location>
        <begin position="241"/>
        <end position="256"/>
    </location>
</feature>